<comment type="caution">
    <text evidence="1">The sequence shown here is derived from an EMBL/GenBank/DDBJ whole genome shotgun (WGS) entry which is preliminary data.</text>
</comment>
<dbReference type="Proteomes" id="UP000265882">
    <property type="component" value="Unassembled WGS sequence"/>
</dbReference>
<dbReference type="Pfam" id="PF08901">
    <property type="entry name" value="DUF1847"/>
    <property type="match status" value="1"/>
</dbReference>
<proteinExistence type="predicted"/>
<protein>
    <submittedName>
        <fullName evidence="1">DUF1847 domain-containing protein</fullName>
    </submittedName>
</protein>
<accession>A0A3A4N7A9</accession>
<dbReference type="AlphaFoldDB" id="A0A3A4N7A9"/>
<sequence>MGEQKKRKPSCAACDLDLMSRACVFDTGQGSKGCPTLTRADILDEANKEYDDPVIGEFARQASIQEGECYANRDQQPYVLQPTKTRLIELIEFAKKMNYQRLGLAFCIGLVREADVVNTILEGHGFEVVSVLCKAGRTSKDKIGLTEEQKIYRGMDEPMCNPIYQAKLFNHERTDFNILLGLCVGHDSLFFKFAERPTTVLAVKDRVTGHNPLAAVYLSESYYQKLRFP</sequence>
<reference evidence="1 2" key="1">
    <citation type="journal article" date="2017" name="ISME J.">
        <title>Energy and carbon metabolisms in a deep terrestrial subsurface fluid microbial community.</title>
        <authorList>
            <person name="Momper L."/>
            <person name="Jungbluth S.P."/>
            <person name="Lee M.D."/>
            <person name="Amend J.P."/>
        </authorList>
    </citation>
    <scope>NUCLEOTIDE SEQUENCE [LARGE SCALE GENOMIC DNA]</scope>
    <source>
        <strain evidence="1">SURF_5</strain>
    </source>
</reference>
<dbReference type="InterPro" id="IPR014997">
    <property type="entry name" value="DUF1847"/>
</dbReference>
<evidence type="ECO:0000313" key="1">
    <source>
        <dbReference type="EMBL" id="RJP17648.1"/>
    </source>
</evidence>
<evidence type="ECO:0000313" key="2">
    <source>
        <dbReference type="Proteomes" id="UP000265882"/>
    </source>
</evidence>
<name>A0A3A4N7A9_ABYX5</name>
<organism evidence="1 2">
    <name type="scientific">Abyssobacteria bacterium (strain SURF_5)</name>
    <dbReference type="NCBI Taxonomy" id="2093360"/>
    <lineage>
        <taxon>Bacteria</taxon>
        <taxon>Pseudomonadati</taxon>
        <taxon>Candidatus Hydrogenedentota</taxon>
        <taxon>Candidatus Abyssobacteria</taxon>
    </lineage>
</organism>
<gene>
    <name evidence="1" type="ORF">C4520_16095</name>
</gene>
<dbReference type="EMBL" id="QZKU01000113">
    <property type="protein sequence ID" value="RJP17648.1"/>
    <property type="molecule type" value="Genomic_DNA"/>
</dbReference>